<dbReference type="Proteomes" id="UP001056436">
    <property type="component" value="Unassembled WGS sequence"/>
</dbReference>
<sequence>MCKARQRERLRVRRYTGPTRLVPTTAVRLLLGYTQTERELEQAKIAFRQAEWHYWPGWHSPAYQACCSQPTLGPRRWRSGDEPEDWRKRERLKLPRDDSPSSSPTSSFTPRAQNVPRQHPRPLRYFVRSTAATPRYLRPTS</sequence>
<feature type="compositionally biased region" description="Low complexity" evidence="1">
    <location>
        <begin position="100"/>
        <end position="111"/>
    </location>
</feature>
<feature type="compositionally biased region" description="Basic and acidic residues" evidence="1">
    <location>
        <begin position="78"/>
        <end position="99"/>
    </location>
</feature>
<accession>A0A9P9XFR1</accession>
<comment type="caution">
    <text evidence="2">The sequence shown here is derived from an EMBL/GenBank/DDBJ whole genome shotgun (WGS) entry which is preliminary data.</text>
</comment>
<name>A0A9P9XFR1_9PEZI</name>
<proteinExistence type="predicted"/>
<protein>
    <submittedName>
        <fullName evidence="2">Uncharacterized protein</fullName>
    </submittedName>
</protein>
<evidence type="ECO:0000313" key="3">
    <source>
        <dbReference type="Proteomes" id="UP001056436"/>
    </source>
</evidence>
<reference evidence="2" key="1">
    <citation type="submission" date="2019-01" db="EMBL/GenBank/DDBJ databases">
        <title>Colletotrichum abscissum LGMF1257.</title>
        <authorList>
            <person name="Baroncelli R."/>
        </authorList>
    </citation>
    <scope>NUCLEOTIDE SEQUENCE</scope>
    <source>
        <strain evidence="2">Ca142</strain>
    </source>
</reference>
<evidence type="ECO:0000313" key="2">
    <source>
        <dbReference type="EMBL" id="KAI3553342.1"/>
    </source>
</evidence>
<keyword evidence="3" id="KW-1185">Reference proteome</keyword>
<organism evidence="2 3">
    <name type="scientific">Colletotrichum abscissum</name>
    <dbReference type="NCBI Taxonomy" id="1671311"/>
    <lineage>
        <taxon>Eukaryota</taxon>
        <taxon>Fungi</taxon>
        <taxon>Dikarya</taxon>
        <taxon>Ascomycota</taxon>
        <taxon>Pezizomycotina</taxon>
        <taxon>Sordariomycetes</taxon>
        <taxon>Hypocreomycetidae</taxon>
        <taxon>Glomerellales</taxon>
        <taxon>Glomerellaceae</taxon>
        <taxon>Colletotrichum</taxon>
        <taxon>Colletotrichum acutatum species complex</taxon>
    </lineage>
</organism>
<feature type="region of interest" description="Disordered" evidence="1">
    <location>
        <begin position="71"/>
        <end position="141"/>
    </location>
</feature>
<dbReference type="EMBL" id="SDAQ01000031">
    <property type="protein sequence ID" value="KAI3553342.1"/>
    <property type="molecule type" value="Genomic_DNA"/>
</dbReference>
<gene>
    <name evidence="2" type="ORF">CABS02_06483</name>
</gene>
<evidence type="ECO:0000256" key="1">
    <source>
        <dbReference type="SAM" id="MobiDB-lite"/>
    </source>
</evidence>
<dbReference type="AlphaFoldDB" id="A0A9P9XFR1"/>